<evidence type="ECO:0000256" key="4">
    <source>
        <dbReference type="ARBA" id="ARBA00022519"/>
    </source>
</evidence>
<accession>A0A511V939</accession>
<comment type="caution">
    <text evidence="11">The sequence shown here is derived from an EMBL/GenBank/DDBJ whole genome shotgun (WGS) entry which is preliminary data.</text>
</comment>
<organism evidence="11 12">
    <name type="scientific">Aneurinibacillus danicus</name>
    <dbReference type="NCBI Taxonomy" id="267746"/>
    <lineage>
        <taxon>Bacteria</taxon>
        <taxon>Bacillati</taxon>
        <taxon>Bacillota</taxon>
        <taxon>Bacilli</taxon>
        <taxon>Bacillales</taxon>
        <taxon>Paenibacillaceae</taxon>
        <taxon>Aneurinibacillus group</taxon>
        <taxon>Aneurinibacillus</taxon>
    </lineage>
</organism>
<dbReference type="GO" id="GO:0015740">
    <property type="term" value="P:C4-dicarboxylate transport"/>
    <property type="evidence" value="ECO:0007669"/>
    <property type="project" value="TreeGrafter"/>
</dbReference>
<dbReference type="EMBL" id="BJXX01000132">
    <property type="protein sequence ID" value="GEN35445.1"/>
    <property type="molecule type" value="Genomic_DNA"/>
</dbReference>
<dbReference type="Proteomes" id="UP000321157">
    <property type="component" value="Unassembled WGS sequence"/>
</dbReference>
<reference evidence="11 12" key="1">
    <citation type="submission" date="2019-07" db="EMBL/GenBank/DDBJ databases">
        <title>Whole genome shotgun sequence of Aneurinibacillus danicus NBRC 102444.</title>
        <authorList>
            <person name="Hosoyama A."/>
            <person name="Uohara A."/>
            <person name="Ohji S."/>
            <person name="Ichikawa N."/>
        </authorList>
    </citation>
    <scope>NUCLEOTIDE SEQUENCE [LARGE SCALE GENOMIC DNA]</scope>
    <source>
        <strain evidence="11 12">NBRC 102444</strain>
    </source>
</reference>
<evidence type="ECO:0000313" key="11">
    <source>
        <dbReference type="EMBL" id="GEN35445.1"/>
    </source>
</evidence>
<feature type="transmembrane region" description="Helical" evidence="9">
    <location>
        <begin position="46"/>
        <end position="67"/>
    </location>
</feature>
<evidence type="ECO:0000259" key="10">
    <source>
        <dbReference type="Pfam" id="PF04290"/>
    </source>
</evidence>
<feature type="transmembrane region" description="Helical" evidence="9">
    <location>
        <begin position="21"/>
        <end position="40"/>
    </location>
</feature>
<evidence type="ECO:0000256" key="1">
    <source>
        <dbReference type="ARBA" id="ARBA00004429"/>
    </source>
</evidence>
<protein>
    <submittedName>
        <fullName evidence="11">C4-dicarboxylate ABC transporter permease</fullName>
    </submittedName>
</protein>
<evidence type="ECO:0000256" key="9">
    <source>
        <dbReference type="SAM" id="Phobius"/>
    </source>
</evidence>
<sequence>MRELMKYFDYLELFFYFISKLAVFLMMLTTTADAICRYLFNSPIVGAYEFVESYLMVVVVFLSLSYVMKVNGHIKVDMLVEHLPDRLVRVLNIMFLLAGALLMLVIGYQGVLATEEAWVNNYTSSGLIAWPTWLSVIWVPIGSFLFVLRLILEAIKVALMNSDDEEAANAAMGMNSDDEDAAKHNVF</sequence>
<feature type="domain" description="Tripartite ATP-independent periplasmic transporters DctQ component" evidence="10">
    <location>
        <begin position="26"/>
        <end position="156"/>
    </location>
</feature>
<dbReference type="OrthoDB" id="2877624at2"/>
<dbReference type="InterPro" id="IPR055348">
    <property type="entry name" value="DctQ"/>
</dbReference>
<keyword evidence="2" id="KW-0813">Transport</keyword>
<evidence type="ECO:0000256" key="3">
    <source>
        <dbReference type="ARBA" id="ARBA00022475"/>
    </source>
</evidence>
<comment type="subcellular location">
    <subcellularLocation>
        <location evidence="1">Cell inner membrane</location>
        <topology evidence="1">Multi-pass membrane protein</topology>
    </subcellularLocation>
</comment>
<gene>
    <name evidence="11" type="ORF">ADA01nite_29050</name>
</gene>
<comment type="similarity">
    <text evidence="8">Belongs to the TRAP transporter small permease family.</text>
</comment>
<feature type="transmembrane region" description="Helical" evidence="9">
    <location>
        <begin position="87"/>
        <end position="108"/>
    </location>
</feature>
<name>A0A511V939_9BACL</name>
<dbReference type="PANTHER" id="PTHR35011">
    <property type="entry name" value="2,3-DIKETO-L-GULONATE TRAP TRANSPORTER SMALL PERMEASE PROTEIN YIAM"/>
    <property type="match status" value="1"/>
</dbReference>
<proteinExistence type="inferred from homology"/>
<feature type="transmembrane region" description="Helical" evidence="9">
    <location>
        <begin position="128"/>
        <end position="152"/>
    </location>
</feature>
<evidence type="ECO:0000256" key="6">
    <source>
        <dbReference type="ARBA" id="ARBA00022989"/>
    </source>
</evidence>
<evidence type="ECO:0000256" key="5">
    <source>
        <dbReference type="ARBA" id="ARBA00022692"/>
    </source>
</evidence>
<dbReference type="PANTHER" id="PTHR35011:SF10">
    <property type="entry name" value="TRAP TRANSPORTER SMALL PERMEASE PROTEIN"/>
    <property type="match status" value="1"/>
</dbReference>
<dbReference type="GO" id="GO:0022857">
    <property type="term" value="F:transmembrane transporter activity"/>
    <property type="evidence" value="ECO:0007669"/>
    <property type="project" value="TreeGrafter"/>
</dbReference>
<evidence type="ECO:0000313" key="12">
    <source>
        <dbReference type="Proteomes" id="UP000321157"/>
    </source>
</evidence>
<keyword evidence="6 9" id="KW-1133">Transmembrane helix</keyword>
<evidence type="ECO:0000256" key="2">
    <source>
        <dbReference type="ARBA" id="ARBA00022448"/>
    </source>
</evidence>
<evidence type="ECO:0000256" key="7">
    <source>
        <dbReference type="ARBA" id="ARBA00023136"/>
    </source>
</evidence>
<dbReference type="RefSeq" id="WP_146810973.1">
    <property type="nucleotide sequence ID" value="NZ_BJXX01000132.1"/>
</dbReference>
<dbReference type="GO" id="GO:0005886">
    <property type="term" value="C:plasma membrane"/>
    <property type="evidence" value="ECO:0007669"/>
    <property type="project" value="UniProtKB-SubCell"/>
</dbReference>
<keyword evidence="7 9" id="KW-0472">Membrane</keyword>
<evidence type="ECO:0000256" key="8">
    <source>
        <dbReference type="ARBA" id="ARBA00038436"/>
    </source>
</evidence>
<dbReference type="InterPro" id="IPR007387">
    <property type="entry name" value="TRAP_DctQ"/>
</dbReference>
<keyword evidence="4" id="KW-0997">Cell inner membrane</keyword>
<dbReference type="AlphaFoldDB" id="A0A511V939"/>
<keyword evidence="5 9" id="KW-0812">Transmembrane</keyword>
<keyword evidence="12" id="KW-1185">Reference proteome</keyword>
<keyword evidence="3" id="KW-1003">Cell membrane</keyword>
<dbReference type="Pfam" id="PF04290">
    <property type="entry name" value="DctQ"/>
    <property type="match status" value="1"/>
</dbReference>